<dbReference type="Proteomes" id="UP000199153">
    <property type="component" value="Unassembled WGS sequence"/>
</dbReference>
<dbReference type="InterPro" id="IPR042103">
    <property type="entry name" value="SerRS_1_N_sf"/>
</dbReference>
<evidence type="ECO:0000256" key="11">
    <source>
        <dbReference type="ARBA" id="ARBA00039158"/>
    </source>
</evidence>
<feature type="binding site" evidence="15">
    <location>
        <position position="300"/>
    </location>
    <ligand>
        <name>L-serine</name>
        <dbReference type="ChEBI" id="CHEBI:33384"/>
    </ligand>
</feature>
<feature type="binding site" evidence="16">
    <location>
        <begin position="364"/>
        <end position="367"/>
    </location>
    <ligand>
        <name>ATP</name>
        <dbReference type="ChEBI" id="CHEBI:30616"/>
    </ligand>
</feature>
<comment type="pathway">
    <text evidence="2">Aminoacyl-tRNA biosynthesis; selenocysteinyl-tRNA(Sec) biosynthesis; L-seryl-tRNA(Sec) from L-serine and tRNA(Sec): step 1/1.</text>
</comment>
<evidence type="ECO:0000256" key="4">
    <source>
        <dbReference type="ARBA" id="ARBA00012840"/>
    </source>
</evidence>
<comment type="catalytic activity">
    <reaction evidence="13">
        <text>tRNA(Ser) + L-serine + ATP = L-seryl-tRNA(Ser) + AMP + diphosphate + H(+)</text>
        <dbReference type="Rhea" id="RHEA:12292"/>
        <dbReference type="Rhea" id="RHEA-COMP:9669"/>
        <dbReference type="Rhea" id="RHEA-COMP:9703"/>
        <dbReference type="ChEBI" id="CHEBI:15378"/>
        <dbReference type="ChEBI" id="CHEBI:30616"/>
        <dbReference type="ChEBI" id="CHEBI:33019"/>
        <dbReference type="ChEBI" id="CHEBI:33384"/>
        <dbReference type="ChEBI" id="CHEBI:78442"/>
        <dbReference type="ChEBI" id="CHEBI:78533"/>
        <dbReference type="ChEBI" id="CHEBI:456215"/>
        <dbReference type="EC" id="6.1.1.11"/>
    </reaction>
</comment>
<dbReference type="PROSITE" id="PS50862">
    <property type="entry name" value="AA_TRNA_LIGASE_II"/>
    <property type="match status" value="1"/>
</dbReference>
<dbReference type="AlphaFoldDB" id="A0A1I4XHG9"/>
<evidence type="ECO:0000256" key="14">
    <source>
        <dbReference type="NCBIfam" id="TIGR00414"/>
    </source>
</evidence>
<feature type="binding site" evidence="15">
    <location>
        <position position="397"/>
    </location>
    <ligand>
        <name>L-serine</name>
        <dbReference type="ChEBI" id="CHEBI:33384"/>
    </ligand>
</feature>
<reference evidence="18 19" key="1">
    <citation type="submission" date="2016-10" db="EMBL/GenBank/DDBJ databases">
        <authorList>
            <person name="de Groot N.N."/>
        </authorList>
    </citation>
    <scope>NUCLEOTIDE SEQUENCE [LARGE SCALE GENOMIC DNA]</scope>
    <source>
        <strain evidence="18 19">DSM 17794</strain>
    </source>
</reference>
<dbReference type="STRING" id="287099.SAMN05660413_00058"/>
<dbReference type="GO" id="GO:0005524">
    <property type="term" value="F:ATP binding"/>
    <property type="evidence" value="ECO:0007669"/>
    <property type="project" value="UniProtKB-KW"/>
</dbReference>
<evidence type="ECO:0000256" key="15">
    <source>
        <dbReference type="PIRSR" id="PIRSR001529-1"/>
    </source>
</evidence>
<dbReference type="GO" id="GO:0004828">
    <property type="term" value="F:serine-tRNA ligase activity"/>
    <property type="evidence" value="ECO:0007669"/>
    <property type="project" value="UniProtKB-UniRule"/>
</dbReference>
<dbReference type="Gene3D" id="3.30.930.10">
    <property type="entry name" value="Bira Bifunctional Protein, Domain 2"/>
    <property type="match status" value="1"/>
</dbReference>
<evidence type="ECO:0000256" key="16">
    <source>
        <dbReference type="PIRSR" id="PIRSR001529-2"/>
    </source>
</evidence>
<comment type="similarity">
    <text evidence="3">Belongs to the class-II aminoacyl-tRNA synthetase family. Type-1 seryl-tRNA synthetase subfamily.</text>
</comment>
<evidence type="ECO:0000313" key="18">
    <source>
        <dbReference type="EMBL" id="SFN25368.1"/>
    </source>
</evidence>
<dbReference type="Gene3D" id="1.10.287.40">
    <property type="entry name" value="Serine-tRNA synthetase, tRNA binding domain"/>
    <property type="match status" value="1"/>
</dbReference>
<sequence length="436" mass="49684">MLHLLVQTGRNEAMLQVNNIRDHKEQYIQALAKRNFEAKAVFEEVLELDETRRNTQTRLDDILAESNRLSKEIGKMFKNGEHQKANLIKEKTGKLKEDSKELSEKLTATIQELEQLLYTIPNVPHESVPAGVSEEDNQEIFKEGEIPVLEKTALPHWELAKKYDIIDFELGNKITGAGFPVYKGKGARLQRALITYFLDKATEAGYTEFQVPLMINEASGFGTGQLPDKEGQMYHMAEDNLYMIPTAEVPITNMFRDNLLTDKDFPISCTGYTPCFRREAGSYGAHVRGLNRLHQFDKVELVRIEKPSDSYVALDKMVEHVKELLRDLKLPYRILRLCGGDLGFTSALTYDFEVFSTAQDRWLEISSVSNFETFQANRLKLRYKNKEGKKELVHTLNGSALALPRVLAGILENYQTDNGIKIPEVLVPYTGFDLID</sequence>
<gene>
    <name evidence="18" type="ORF">SAMN05660413_00058</name>
</gene>
<feature type="binding site" evidence="15">
    <location>
        <position position="246"/>
    </location>
    <ligand>
        <name>L-serine</name>
        <dbReference type="ChEBI" id="CHEBI:33384"/>
    </ligand>
</feature>
<dbReference type="EC" id="6.1.1.11" evidence="4 14"/>
<dbReference type="InterPro" id="IPR033729">
    <property type="entry name" value="SerRS_core"/>
</dbReference>
<feature type="domain" description="Aminoacyl-transfer RNA synthetases class-II family profile" evidence="17">
    <location>
        <begin position="155"/>
        <end position="423"/>
    </location>
</feature>
<dbReference type="GO" id="GO:0006434">
    <property type="term" value="P:seryl-tRNA aminoacylation"/>
    <property type="evidence" value="ECO:0007669"/>
    <property type="project" value="UniProtKB-UniRule"/>
</dbReference>
<keyword evidence="6" id="KW-0436">Ligase</keyword>
<feature type="binding site" evidence="16">
    <location>
        <begin position="277"/>
        <end position="279"/>
    </location>
    <ligand>
        <name>ATP</name>
        <dbReference type="ChEBI" id="CHEBI:30616"/>
    </ligand>
</feature>
<dbReference type="SUPFAM" id="SSF46589">
    <property type="entry name" value="tRNA-binding arm"/>
    <property type="match status" value="1"/>
</dbReference>
<feature type="binding site" evidence="15">
    <location>
        <position position="277"/>
    </location>
    <ligand>
        <name>L-serine</name>
        <dbReference type="ChEBI" id="CHEBI:33384"/>
    </ligand>
</feature>
<evidence type="ECO:0000256" key="10">
    <source>
        <dbReference type="ARBA" id="ARBA00023146"/>
    </source>
</evidence>
<dbReference type="InterPro" id="IPR045864">
    <property type="entry name" value="aa-tRNA-synth_II/BPL/LPL"/>
</dbReference>
<evidence type="ECO:0000256" key="3">
    <source>
        <dbReference type="ARBA" id="ARBA00010728"/>
    </source>
</evidence>
<evidence type="ECO:0000256" key="1">
    <source>
        <dbReference type="ARBA" id="ARBA00004496"/>
    </source>
</evidence>
<dbReference type="InterPro" id="IPR002317">
    <property type="entry name" value="Ser-tRNA-ligase_type_1"/>
</dbReference>
<dbReference type="CDD" id="cd00770">
    <property type="entry name" value="SerRS_core"/>
    <property type="match status" value="1"/>
</dbReference>
<protein>
    <recommendedName>
        <fullName evidence="11 14">Serine--tRNA ligase</fullName>
        <ecNumber evidence="4 14">6.1.1.11</ecNumber>
    </recommendedName>
</protein>
<comment type="subcellular location">
    <subcellularLocation>
        <location evidence="1">Cytoplasm</location>
    </subcellularLocation>
</comment>
<keyword evidence="9" id="KW-0648">Protein biosynthesis</keyword>
<evidence type="ECO:0000256" key="13">
    <source>
        <dbReference type="ARBA" id="ARBA00048823"/>
    </source>
</evidence>
<dbReference type="InterPro" id="IPR006195">
    <property type="entry name" value="aa-tRNA-synth_II"/>
</dbReference>
<proteinExistence type="inferred from homology"/>
<organism evidence="18 19">
    <name type="scientific">Salegentibacter flavus</name>
    <dbReference type="NCBI Taxonomy" id="287099"/>
    <lineage>
        <taxon>Bacteria</taxon>
        <taxon>Pseudomonadati</taxon>
        <taxon>Bacteroidota</taxon>
        <taxon>Flavobacteriia</taxon>
        <taxon>Flavobacteriales</taxon>
        <taxon>Flavobacteriaceae</taxon>
        <taxon>Salegentibacter</taxon>
    </lineage>
</organism>
<dbReference type="Pfam" id="PF02403">
    <property type="entry name" value="Seryl_tRNA_N"/>
    <property type="match status" value="1"/>
</dbReference>
<keyword evidence="8 16" id="KW-0067">ATP-binding</keyword>
<evidence type="ECO:0000256" key="5">
    <source>
        <dbReference type="ARBA" id="ARBA00022490"/>
    </source>
</evidence>
<dbReference type="InterPro" id="IPR015866">
    <property type="entry name" value="Ser-tRNA-synth_1_N"/>
</dbReference>
<dbReference type="GO" id="GO:0005737">
    <property type="term" value="C:cytoplasm"/>
    <property type="evidence" value="ECO:0007669"/>
    <property type="project" value="UniProtKB-SubCell"/>
</dbReference>
<keyword evidence="10 18" id="KW-0030">Aminoacyl-tRNA synthetase</keyword>
<evidence type="ECO:0000256" key="8">
    <source>
        <dbReference type="ARBA" id="ARBA00022840"/>
    </source>
</evidence>
<dbReference type="EMBL" id="FOVL01000001">
    <property type="protein sequence ID" value="SFN25368.1"/>
    <property type="molecule type" value="Genomic_DNA"/>
</dbReference>
<keyword evidence="5" id="KW-0963">Cytoplasm</keyword>
<dbReference type="InterPro" id="IPR010978">
    <property type="entry name" value="tRNA-bd_arm"/>
</dbReference>
<evidence type="ECO:0000313" key="19">
    <source>
        <dbReference type="Proteomes" id="UP000199153"/>
    </source>
</evidence>
<dbReference type="InterPro" id="IPR002314">
    <property type="entry name" value="aa-tRNA-synt_IIb"/>
</dbReference>
<dbReference type="Pfam" id="PF00587">
    <property type="entry name" value="tRNA-synt_2b"/>
    <property type="match status" value="1"/>
</dbReference>
<evidence type="ECO:0000256" key="2">
    <source>
        <dbReference type="ARBA" id="ARBA00005045"/>
    </source>
</evidence>
<dbReference type="PIRSF" id="PIRSF001529">
    <property type="entry name" value="Ser-tRNA-synth_IIa"/>
    <property type="match status" value="1"/>
</dbReference>
<dbReference type="SUPFAM" id="SSF55681">
    <property type="entry name" value="Class II aaRS and biotin synthetases"/>
    <property type="match status" value="1"/>
</dbReference>
<accession>A0A1I4XHG9</accession>
<evidence type="ECO:0000256" key="9">
    <source>
        <dbReference type="ARBA" id="ARBA00022917"/>
    </source>
</evidence>
<dbReference type="PANTHER" id="PTHR43697:SF1">
    <property type="entry name" value="SERINE--TRNA LIGASE"/>
    <property type="match status" value="1"/>
</dbReference>
<evidence type="ECO:0000256" key="7">
    <source>
        <dbReference type="ARBA" id="ARBA00022741"/>
    </source>
</evidence>
<dbReference type="PRINTS" id="PR00981">
    <property type="entry name" value="TRNASYNTHSER"/>
</dbReference>
<name>A0A1I4XHG9_9FLAO</name>
<evidence type="ECO:0000259" key="17">
    <source>
        <dbReference type="PROSITE" id="PS50862"/>
    </source>
</evidence>
<keyword evidence="7" id="KW-0547">Nucleotide-binding</keyword>
<dbReference type="NCBIfam" id="TIGR00414">
    <property type="entry name" value="serS"/>
    <property type="match status" value="1"/>
</dbReference>
<comment type="catalytic activity">
    <reaction evidence="12">
        <text>tRNA(Sec) + L-serine + ATP = L-seryl-tRNA(Sec) + AMP + diphosphate + H(+)</text>
        <dbReference type="Rhea" id="RHEA:42580"/>
        <dbReference type="Rhea" id="RHEA-COMP:9742"/>
        <dbReference type="Rhea" id="RHEA-COMP:10128"/>
        <dbReference type="ChEBI" id="CHEBI:15378"/>
        <dbReference type="ChEBI" id="CHEBI:30616"/>
        <dbReference type="ChEBI" id="CHEBI:33019"/>
        <dbReference type="ChEBI" id="CHEBI:33384"/>
        <dbReference type="ChEBI" id="CHEBI:78442"/>
        <dbReference type="ChEBI" id="CHEBI:78533"/>
        <dbReference type="ChEBI" id="CHEBI:456215"/>
        <dbReference type="EC" id="6.1.1.11"/>
    </reaction>
</comment>
<dbReference type="PANTHER" id="PTHR43697">
    <property type="entry name" value="SERYL-TRNA SYNTHETASE"/>
    <property type="match status" value="1"/>
</dbReference>
<evidence type="ECO:0000256" key="12">
    <source>
        <dbReference type="ARBA" id="ARBA00047929"/>
    </source>
</evidence>
<evidence type="ECO:0000256" key="6">
    <source>
        <dbReference type="ARBA" id="ARBA00022598"/>
    </source>
</evidence>
<keyword evidence="19" id="KW-1185">Reference proteome</keyword>